<dbReference type="Pfam" id="PF01019">
    <property type="entry name" value="G_glu_transpept"/>
    <property type="match status" value="1"/>
</dbReference>
<dbReference type="EMBL" id="NFCY01000015">
    <property type="protein sequence ID" value="OTX53155.1"/>
    <property type="molecule type" value="Genomic_DNA"/>
</dbReference>
<evidence type="ECO:0000313" key="6">
    <source>
        <dbReference type="Proteomes" id="UP000194733"/>
    </source>
</evidence>
<reference evidence="5 6" key="1">
    <citation type="submission" date="2016-10" db="EMBL/GenBank/DDBJ databases">
        <title>Comparative genomics of Bacillus thuringiensis reveals a path to pathogens against multiple invertebrate hosts.</title>
        <authorList>
            <person name="Zheng J."/>
            <person name="Gao Q."/>
            <person name="Liu H."/>
            <person name="Peng D."/>
            <person name="Ruan L."/>
            <person name="Sun M."/>
        </authorList>
    </citation>
    <scope>NUCLEOTIDE SEQUENCE [LARGE SCALE GENOMIC DNA]</scope>
    <source>
        <strain evidence="5">BGSC 4BB1</strain>
    </source>
</reference>
<name>A0A9Q5SLN8_BACTU</name>
<evidence type="ECO:0000256" key="3">
    <source>
        <dbReference type="ARBA" id="ARBA00022801"/>
    </source>
</evidence>
<dbReference type="GO" id="GO:0016740">
    <property type="term" value="F:transferase activity"/>
    <property type="evidence" value="ECO:0007669"/>
    <property type="project" value="UniProtKB-KW"/>
</dbReference>
<protein>
    <submittedName>
        <fullName evidence="5">Capsular biosynthesis protein</fullName>
    </submittedName>
</protein>
<evidence type="ECO:0000256" key="4">
    <source>
        <dbReference type="ARBA" id="ARBA00023145"/>
    </source>
</evidence>
<dbReference type="GO" id="GO:0016787">
    <property type="term" value="F:hydrolase activity"/>
    <property type="evidence" value="ECO:0007669"/>
    <property type="project" value="UniProtKB-KW"/>
</dbReference>
<keyword evidence="3" id="KW-0378">Hydrolase</keyword>
<keyword evidence="2" id="KW-0808">Transferase</keyword>
<dbReference type="Gene3D" id="3.60.20.40">
    <property type="match status" value="1"/>
</dbReference>
<gene>
    <name evidence="5" type="ORF">BK724_04640</name>
</gene>
<dbReference type="PANTHER" id="PTHR43199:SF1">
    <property type="entry name" value="GLUTATHIONE HYDROLASE PROENZYME"/>
    <property type="match status" value="1"/>
</dbReference>
<dbReference type="Proteomes" id="UP000194733">
    <property type="component" value="Unassembled WGS sequence"/>
</dbReference>
<dbReference type="PRINTS" id="PR01210">
    <property type="entry name" value="GGTRANSPTASE"/>
</dbReference>
<dbReference type="PANTHER" id="PTHR43199">
    <property type="entry name" value="GLUTATHIONE HYDROLASE"/>
    <property type="match status" value="1"/>
</dbReference>
<sequence length="507" mass="57020">MFYRFLFYQQENKQENTIKGKVQKKFAYGVSASHPIAVEEGMKILKHGGNAVDAAITMSYVLGVVEPYASGLGGGGGMLIVNKDGESNFIDYREIAPSYLDDTSTIGIPGFVAGMEFAHEKFGSIPISELLQPSIYYAENGFEVDDVLSTRLADGYHRIYSEKLNIFYPNGKPLIQGEKLVQSKLTSTLKKIQENGAEIFYKGNIANEINELTNISLSDIKKYKVEERKPVVGDYHDFKVYTAPPPFSGVTLIQMLKQTEINDSFKSAENIETYIKSIGKITRFSYQDRIKNIGNPRFSKMQSEKWVSNQYLSSLLEKEDTSFFEEEHESTTHFVVMDQYGTIVSATNTLSNFFGSGKYIQGFFLNNQLSNFSNNPNQIQPGKRSRTFMGPTILEKKGETFIGIGSPGGNRIPQILTLILDKYFHTSVNLQEIVDEERFLFEKNNLYTEMPLPPSIKKSLLDAGYNVIYKDSPVFYGGVQALIRDEKKNSITGAGDGRRNGTWKSNK</sequence>
<dbReference type="Gene3D" id="1.10.246.230">
    <property type="match status" value="1"/>
</dbReference>
<comment type="similarity">
    <text evidence="1">Belongs to the gamma-glutamyltransferase family.</text>
</comment>
<evidence type="ECO:0000313" key="5">
    <source>
        <dbReference type="EMBL" id="OTX53155.1"/>
    </source>
</evidence>
<accession>A0A9Q5SLN8</accession>
<keyword evidence="4" id="KW-0865">Zymogen</keyword>
<dbReference type="InterPro" id="IPR043137">
    <property type="entry name" value="GGT_ssub_C"/>
</dbReference>
<dbReference type="InterPro" id="IPR029055">
    <property type="entry name" value="Ntn_hydrolases_N"/>
</dbReference>
<dbReference type="InterPro" id="IPR051792">
    <property type="entry name" value="GGT_bact"/>
</dbReference>
<proteinExistence type="inferred from homology"/>
<evidence type="ECO:0000256" key="1">
    <source>
        <dbReference type="ARBA" id="ARBA00009381"/>
    </source>
</evidence>
<dbReference type="AlphaFoldDB" id="A0A9Q5SLN8"/>
<dbReference type="SUPFAM" id="SSF56235">
    <property type="entry name" value="N-terminal nucleophile aminohydrolases (Ntn hydrolases)"/>
    <property type="match status" value="1"/>
</dbReference>
<organism evidence="5 6">
    <name type="scientific">Bacillus thuringiensis serovar sooncheon</name>
    <dbReference type="NCBI Taxonomy" id="180891"/>
    <lineage>
        <taxon>Bacteria</taxon>
        <taxon>Bacillati</taxon>
        <taxon>Bacillota</taxon>
        <taxon>Bacilli</taxon>
        <taxon>Bacillales</taxon>
        <taxon>Bacillaceae</taxon>
        <taxon>Bacillus</taxon>
        <taxon>Bacillus cereus group</taxon>
    </lineage>
</organism>
<comment type="caution">
    <text evidence="5">The sequence shown here is derived from an EMBL/GenBank/DDBJ whole genome shotgun (WGS) entry which is preliminary data.</text>
</comment>
<evidence type="ECO:0000256" key="2">
    <source>
        <dbReference type="ARBA" id="ARBA00022679"/>
    </source>
</evidence>